<reference evidence="8" key="1">
    <citation type="submission" date="2020-06" db="EMBL/GenBank/DDBJ databases">
        <authorList>
            <person name="Li T."/>
            <person name="Hu X."/>
            <person name="Zhang T."/>
            <person name="Song X."/>
            <person name="Zhang H."/>
            <person name="Dai N."/>
            <person name="Sheng W."/>
            <person name="Hou X."/>
            <person name="Wei L."/>
        </authorList>
    </citation>
    <scope>NUCLEOTIDE SEQUENCE</scope>
    <source>
        <strain evidence="8">G02</strain>
        <tissue evidence="8">Leaf</tissue>
    </source>
</reference>
<comment type="similarity">
    <text evidence="2">Belongs to the PDCD4 family.</text>
</comment>
<sequence>MPEYNPTFLKKLITLAMDRRNREKEIASVILSALHMEIFSAENIVDAFVMLLESAEDTTLDILDAPNELAYFLARAVMEDALAPLNLAEIANRLPPNNSGSETVHMAQSLIAAQHAGERAPGAGVAVLAGPWRMLKDKIQKLLEEYESGEVINEACQCIRNLAMPFR</sequence>
<organism evidence="8">
    <name type="scientific">Sesamum radiatum</name>
    <name type="common">Black benniseed</name>
    <dbReference type="NCBI Taxonomy" id="300843"/>
    <lineage>
        <taxon>Eukaryota</taxon>
        <taxon>Viridiplantae</taxon>
        <taxon>Streptophyta</taxon>
        <taxon>Embryophyta</taxon>
        <taxon>Tracheophyta</taxon>
        <taxon>Spermatophyta</taxon>
        <taxon>Magnoliopsida</taxon>
        <taxon>eudicotyledons</taxon>
        <taxon>Gunneridae</taxon>
        <taxon>Pentapetalae</taxon>
        <taxon>asterids</taxon>
        <taxon>lamiids</taxon>
        <taxon>Lamiales</taxon>
        <taxon>Pedaliaceae</taxon>
        <taxon>Sesamum</taxon>
    </lineage>
</organism>
<keyword evidence="3" id="KW-0963">Cytoplasm</keyword>
<keyword evidence="5" id="KW-0810">Translation regulation</keyword>
<keyword evidence="4" id="KW-0677">Repeat</keyword>
<dbReference type="Pfam" id="PF02847">
    <property type="entry name" value="MA3"/>
    <property type="match status" value="2"/>
</dbReference>
<evidence type="ECO:0000256" key="2">
    <source>
        <dbReference type="ARBA" id="ARBA00005497"/>
    </source>
</evidence>
<dbReference type="InterPro" id="IPR016024">
    <property type="entry name" value="ARM-type_fold"/>
</dbReference>
<dbReference type="EMBL" id="JACGWJ010000021">
    <property type="protein sequence ID" value="KAL0335817.1"/>
    <property type="molecule type" value="Genomic_DNA"/>
</dbReference>
<dbReference type="InterPro" id="IPR039778">
    <property type="entry name" value="PDCD4"/>
</dbReference>
<evidence type="ECO:0000256" key="5">
    <source>
        <dbReference type="ARBA" id="ARBA00022845"/>
    </source>
</evidence>
<evidence type="ECO:0000256" key="1">
    <source>
        <dbReference type="ARBA" id="ARBA00004496"/>
    </source>
</evidence>
<protein>
    <submittedName>
        <fullName evidence="8">Ma3 domain-containing translation regulatory factor 1</fullName>
    </submittedName>
</protein>
<evidence type="ECO:0000256" key="4">
    <source>
        <dbReference type="ARBA" id="ARBA00022737"/>
    </source>
</evidence>
<dbReference type="GO" id="GO:0005737">
    <property type="term" value="C:cytoplasm"/>
    <property type="evidence" value="ECO:0007669"/>
    <property type="project" value="UniProtKB-SubCell"/>
</dbReference>
<name>A0AAW2MZ62_SESRA</name>
<accession>A0AAW2MZ62</accession>
<evidence type="ECO:0000259" key="7">
    <source>
        <dbReference type="PROSITE" id="PS51366"/>
    </source>
</evidence>
<dbReference type="PROSITE" id="PS51366">
    <property type="entry name" value="MI"/>
    <property type="match status" value="1"/>
</dbReference>
<dbReference type="PANTHER" id="PTHR12626:SF0">
    <property type="entry name" value="PROGRAMMED CELL DEATH PROTEIN 4"/>
    <property type="match status" value="1"/>
</dbReference>
<proteinExistence type="inferred from homology"/>
<dbReference type="GO" id="GO:0006417">
    <property type="term" value="P:regulation of translation"/>
    <property type="evidence" value="ECO:0007669"/>
    <property type="project" value="UniProtKB-KW"/>
</dbReference>
<comment type="subcellular location">
    <subcellularLocation>
        <location evidence="1">Cytoplasm</location>
    </subcellularLocation>
</comment>
<keyword evidence="6" id="KW-0539">Nucleus</keyword>
<evidence type="ECO:0000256" key="3">
    <source>
        <dbReference type="ARBA" id="ARBA00022490"/>
    </source>
</evidence>
<dbReference type="Gene3D" id="1.25.40.180">
    <property type="match status" value="2"/>
</dbReference>
<feature type="domain" description="MI" evidence="7">
    <location>
        <begin position="1"/>
        <end position="92"/>
    </location>
</feature>
<evidence type="ECO:0000313" key="8">
    <source>
        <dbReference type="EMBL" id="KAL0335817.1"/>
    </source>
</evidence>
<dbReference type="SMART" id="SM00544">
    <property type="entry name" value="MA3"/>
    <property type="match status" value="1"/>
</dbReference>
<reference evidence="8" key="2">
    <citation type="journal article" date="2024" name="Plant">
        <title>Genomic evolution and insights into agronomic trait innovations of Sesamum species.</title>
        <authorList>
            <person name="Miao H."/>
            <person name="Wang L."/>
            <person name="Qu L."/>
            <person name="Liu H."/>
            <person name="Sun Y."/>
            <person name="Le M."/>
            <person name="Wang Q."/>
            <person name="Wei S."/>
            <person name="Zheng Y."/>
            <person name="Lin W."/>
            <person name="Duan Y."/>
            <person name="Cao H."/>
            <person name="Xiong S."/>
            <person name="Wang X."/>
            <person name="Wei L."/>
            <person name="Li C."/>
            <person name="Ma Q."/>
            <person name="Ju M."/>
            <person name="Zhao R."/>
            <person name="Li G."/>
            <person name="Mu C."/>
            <person name="Tian Q."/>
            <person name="Mei H."/>
            <person name="Zhang T."/>
            <person name="Gao T."/>
            <person name="Zhang H."/>
        </authorList>
    </citation>
    <scope>NUCLEOTIDE SEQUENCE</scope>
    <source>
        <strain evidence="8">G02</strain>
    </source>
</reference>
<dbReference type="PANTHER" id="PTHR12626">
    <property type="entry name" value="PROGRAMMED CELL DEATH 4"/>
    <property type="match status" value="1"/>
</dbReference>
<dbReference type="AlphaFoldDB" id="A0AAW2MZ62"/>
<dbReference type="GO" id="GO:0045892">
    <property type="term" value="P:negative regulation of DNA-templated transcription"/>
    <property type="evidence" value="ECO:0007669"/>
    <property type="project" value="InterPro"/>
</dbReference>
<gene>
    <name evidence="8" type="ORF">Sradi_4793600</name>
</gene>
<evidence type="ECO:0000256" key="6">
    <source>
        <dbReference type="ARBA" id="ARBA00023242"/>
    </source>
</evidence>
<dbReference type="SUPFAM" id="SSF48371">
    <property type="entry name" value="ARM repeat"/>
    <property type="match status" value="1"/>
</dbReference>
<comment type="caution">
    <text evidence="8">The sequence shown here is derived from an EMBL/GenBank/DDBJ whole genome shotgun (WGS) entry which is preliminary data.</text>
</comment>
<dbReference type="InterPro" id="IPR003891">
    <property type="entry name" value="Initiation_fac_eIF4g_MI"/>
</dbReference>